<evidence type="ECO:0000256" key="10">
    <source>
        <dbReference type="SAM" id="Phobius"/>
    </source>
</evidence>
<evidence type="ECO:0000256" key="5">
    <source>
        <dbReference type="ARBA" id="ARBA00022960"/>
    </source>
</evidence>
<dbReference type="InterPro" id="IPR050515">
    <property type="entry name" value="Beta-lactam/transpept"/>
</dbReference>
<dbReference type="SUPFAM" id="SSF56601">
    <property type="entry name" value="beta-lactamase/transpeptidase-like"/>
    <property type="match status" value="1"/>
</dbReference>
<evidence type="ECO:0000256" key="9">
    <source>
        <dbReference type="ARBA" id="ARBA00023316"/>
    </source>
</evidence>
<evidence type="ECO:0000256" key="3">
    <source>
        <dbReference type="ARBA" id="ARBA00022475"/>
    </source>
</evidence>
<feature type="domain" description="Penicillin-binding protein transpeptidase" evidence="11">
    <location>
        <begin position="339"/>
        <end position="670"/>
    </location>
</feature>
<dbReference type="InterPro" id="IPR036138">
    <property type="entry name" value="PBP_dimer_sf"/>
</dbReference>
<reference evidence="13 14" key="1">
    <citation type="journal article" date="2017" name="Int. J. Syst. Evol. Microbiol.">
        <title>Jeotgalibaca porci sp. nov. and Jeotgalibaca arthritidis sp. nov., isolated from pigs, and emended description of the genus Jeotgalibaca.</title>
        <authorList>
            <person name="Zamora L."/>
            <person name="Perez-Sancho M."/>
            <person name="Dominguez L."/>
            <person name="Fernandez-Garayzabal J.F."/>
            <person name="Vela A.I."/>
        </authorList>
    </citation>
    <scope>NUCLEOTIDE SEQUENCE [LARGE SCALE GENOMIC DNA]</scope>
    <source>
        <strain evidence="13 14">CECT 9157</strain>
    </source>
</reference>
<dbReference type="GO" id="GO:0005886">
    <property type="term" value="C:plasma membrane"/>
    <property type="evidence" value="ECO:0007669"/>
    <property type="project" value="UniProtKB-SubCell"/>
</dbReference>
<keyword evidence="5" id="KW-0133">Cell shape</keyword>
<comment type="subcellular location">
    <subcellularLocation>
        <location evidence="1">Cell membrane</location>
        <topology evidence="1">Single-pass membrane protein</topology>
    </subcellularLocation>
</comment>
<proteinExistence type="inferred from homology"/>
<keyword evidence="7 10" id="KW-1133">Transmembrane helix</keyword>
<dbReference type="GO" id="GO:0008658">
    <property type="term" value="F:penicillin binding"/>
    <property type="evidence" value="ECO:0007669"/>
    <property type="project" value="InterPro"/>
</dbReference>
<dbReference type="SUPFAM" id="SSF56519">
    <property type="entry name" value="Penicillin binding protein dimerisation domain"/>
    <property type="match status" value="1"/>
</dbReference>
<dbReference type="Gene3D" id="1.10.10.1230">
    <property type="entry name" value="Penicillin-binding protein, N-terminal non-catalytic domain, head sub-domain"/>
    <property type="match status" value="1"/>
</dbReference>
<dbReference type="Proteomes" id="UP000501451">
    <property type="component" value="Chromosome"/>
</dbReference>
<dbReference type="Pfam" id="PF03717">
    <property type="entry name" value="PBP_dimer"/>
    <property type="match status" value="1"/>
</dbReference>
<comment type="similarity">
    <text evidence="2">Belongs to the transpeptidase family.</text>
</comment>
<gene>
    <name evidence="13" type="ORF">G7057_10165</name>
</gene>
<keyword evidence="3" id="KW-1003">Cell membrane</keyword>
<feature type="transmembrane region" description="Helical" evidence="10">
    <location>
        <begin position="21"/>
        <end position="39"/>
    </location>
</feature>
<evidence type="ECO:0000259" key="11">
    <source>
        <dbReference type="Pfam" id="PF00905"/>
    </source>
</evidence>
<keyword evidence="14" id="KW-1185">Reference proteome</keyword>
<dbReference type="GO" id="GO:0071555">
    <property type="term" value="P:cell wall organization"/>
    <property type="evidence" value="ECO:0007669"/>
    <property type="project" value="UniProtKB-KW"/>
</dbReference>
<accession>A0A6G7KBW9</accession>
<dbReference type="Gene3D" id="3.90.1310.10">
    <property type="entry name" value="Penicillin-binding protein 2a (Domain 2)"/>
    <property type="match status" value="1"/>
</dbReference>
<evidence type="ECO:0000256" key="7">
    <source>
        <dbReference type="ARBA" id="ARBA00022989"/>
    </source>
</evidence>
<evidence type="ECO:0000256" key="1">
    <source>
        <dbReference type="ARBA" id="ARBA00004162"/>
    </source>
</evidence>
<evidence type="ECO:0000256" key="6">
    <source>
        <dbReference type="ARBA" id="ARBA00022984"/>
    </source>
</evidence>
<keyword evidence="6" id="KW-0573">Peptidoglycan synthesis</keyword>
<dbReference type="AlphaFoldDB" id="A0A6G7KBW9"/>
<dbReference type="Pfam" id="PF00905">
    <property type="entry name" value="Transpeptidase"/>
    <property type="match status" value="1"/>
</dbReference>
<evidence type="ECO:0000256" key="8">
    <source>
        <dbReference type="ARBA" id="ARBA00023136"/>
    </source>
</evidence>
<dbReference type="GO" id="GO:0009252">
    <property type="term" value="P:peptidoglycan biosynthetic process"/>
    <property type="evidence" value="ECO:0007669"/>
    <property type="project" value="UniProtKB-KW"/>
</dbReference>
<dbReference type="PANTHER" id="PTHR30627">
    <property type="entry name" value="PEPTIDOGLYCAN D,D-TRANSPEPTIDASE"/>
    <property type="match status" value="1"/>
</dbReference>
<dbReference type="InterPro" id="IPR001460">
    <property type="entry name" value="PCN-bd_Tpept"/>
</dbReference>
<keyword evidence="8 10" id="KW-0472">Membrane</keyword>
<dbReference type="Gene3D" id="3.40.710.10">
    <property type="entry name" value="DD-peptidase/beta-lactamase superfamily"/>
    <property type="match status" value="1"/>
</dbReference>
<sequence>MGKSNQNQKKKKSHIPFRLNLLFFIVFALFSTIIVRLGYLQIIRGEEFEAIVRRTETTNVTQSVPRGLIYDRNGEVLVGNEAQHAIIFTRGTDDTAANMAETARKLADIITVDVEGLTERDLKDYWAASNREALLDRLSDDEKALSGDEIYEVELSKITAEDIAFSDVEKQATAIFKSMNSATALTTVNIKNTAVTDKELAIVSENISQLPGIDVSKDWTRVYPHGDLLKTIFGGVTSEKAGIPTNLVESYLAKGYARNDRVGNAYLEQQYETVLRGTKAQYETVTDQDGETVKTTQTYIGKQGDNLLLTIDIEFQKQLEDIATNYLASQSDAWGDRIYIVAMNPQNGDILGMTGKTIDKSTGEISDSVHGVLNESFIVGSSMKGATVLSGYMDGVISETDNTMIDEPMKFEATNKIASLFNQSYNNRVSLSDILALEKSSNTYMAKIAMMMGGKYTYEYEEKIDMNAELALSKLRSYYAQFGLGVRTGIDLPAESTGFVGQLENPGQALFESFGQFDNYTPMQLAQYILTIANGGTRYAPRLVKEIRGTDSDGSLGQVELVVQPKVMNELNVSDEAIARVHQGMWQVMHSPTAASTRIFGANYKNRAAGKTGTGESFYQGNVKSLTGEQTTNSTFVAFAPFENPEISIAVVIPYLLNDTSPSTGIAKEVLDAYFGD</sequence>
<keyword evidence="9" id="KW-0961">Cell wall biogenesis/degradation</keyword>
<dbReference type="GO" id="GO:0071972">
    <property type="term" value="F:peptidoglycan L,D-transpeptidase activity"/>
    <property type="evidence" value="ECO:0007669"/>
    <property type="project" value="TreeGrafter"/>
</dbReference>
<dbReference type="PANTHER" id="PTHR30627:SF2">
    <property type="entry name" value="PEPTIDOGLYCAN D,D-TRANSPEPTIDASE MRDA"/>
    <property type="match status" value="1"/>
</dbReference>
<dbReference type="KEGG" id="jar:G7057_10165"/>
<evidence type="ECO:0000313" key="13">
    <source>
        <dbReference type="EMBL" id="QII82763.1"/>
    </source>
</evidence>
<evidence type="ECO:0000259" key="12">
    <source>
        <dbReference type="Pfam" id="PF03717"/>
    </source>
</evidence>
<keyword evidence="4 10" id="KW-0812">Transmembrane</keyword>
<evidence type="ECO:0000256" key="2">
    <source>
        <dbReference type="ARBA" id="ARBA00007171"/>
    </source>
</evidence>
<name>A0A6G7KBW9_9LACT</name>
<dbReference type="GO" id="GO:0008360">
    <property type="term" value="P:regulation of cell shape"/>
    <property type="evidence" value="ECO:0007669"/>
    <property type="project" value="UniProtKB-KW"/>
</dbReference>
<feature type="domain" description="Penicillin-binding protein dimerisation" evidence="12">
    <location>
        <begin position="63"/>
        <end position="296"/>
    </location>
</feature>
<dbReference type="InterPro" id="IPR012338">
    <property type="entry name" value="Beta-lactam/transpept-like"/>
</dbReference>
<dbReference type="EMBL" id="CP049740">
    <property type="protein sequence ID" value="QII82763.1"/>
    <property type="molecule type" value="Genomic_DNA"/>
</dbReference>
<organism evidence="13 14">
    <name type="scientific">Jeotgalibaca arthritidis</name>
    <dbReference type="NCBI Taxonomy" id="1868794"/>
    <lineage>
        <taxon>Bacteria</taxon>
        <taxon>Bacillati</taxon>
        <taxon>Bacillota</taxon>
        <taxon>Bacilli</taxon>
        <taxon>Lactobacillales</taxon>
        <taxon>Carnobacteriaceae</taxon>
        <taxon>Jeotgalibaca</taxon>
    </lineage>
</organism>
<dbReference type="InterPro" id="IPR005311">
    <property type="entry name" value="PBP_dimer"/>
</dbReference>
<evidence type="ECO:0000256" key="4">
    <source>
        <dbReference type="ARBA" id="ARBA00022692"/>
    </source>
</evidence>
<protein>
    <submittedName>
        <fullName evidence="13">Penicillin-binding protein 2</fullName>
    </submittedName>
</protein>
<evidence type="ECO:0000313" key="14">
    <source>
        <dbReference type="Proteomes" id="UP000501451"/>
    </source>
</evidence>
<dbReference type="RefSeq" id="WP_166163464.1">
    <property type="nucleotide sequence ID" value="NZ_CP049740.1"/>
</dbReference>